<dbReference type="Proteomes" id="UP000479710">
    <property type="component" value="Unassembled WGS sequence"/>
</dbReference>
<sequence length="146" mass="14827">MPAGGAAAEATCARPSVHEATRPPPMLSAPSSSATLPAAVVAAKPPKPSATAAEPYLSSGRSSGDHHASKSWDGTAMSSRREDRSVVAGVATESLVFDLASNWHVVVAIILGSSGQHPTPLVVGYSLSSDLTRTIVVCIGYIGFSS</sequence>
<name>A0A6G1EES5_9ORYZ</name>
<comment type="caution">
    <text evidence="2">The sequence shown here is derived from an EMBL/GenBank/DDBJ whole genome shotgun (WGS) entry which is preliminary data.</text>
</comment>
<keyword evidence="3" id="KW-1185">Reference proteome</keyword>
<gene>
    <name evidence="2" type="ORF">E2562_005250</name>
</gene>
<evidence type="ECO:0000313" key="3">
    <source>
        <dbReference type="Proteomes" id="UP000479710"/>
    </source>
</evidence>
<feature type="compositionally biased region" description="Low complexity" evidence="1">
    <location>
        <begin position="1"/>
        <end position="13"/>
    </location>
</feature>
<organism evidence="2 3">
    <name type="scientific">Oryza meyeriana var. granulata</name>
    <dbReference type="NCBI Taxonomy" id="110450"/>
    <lineage>
        <taxon>Eukaryota</taxon>
        <taxon>Viridiplantae</taxon>
        <taxon>Streptophyta</taxon>
        <taxon>Embryophyta</taxon>
        <taxon>Tracheophyta</taxon>
        <taxon>Spermatophyta</taxon>
        <taxon>Magnoliopsida</taxon>
        <taxon>Liliopsida</taxon>
        <taxon>Poales</taxon>
        <taxon>Poaceae</taxon>
        <taxon>BOP clade</taxon>
        <taxon>Oryzoideae</taxon>
        <taxon>Oryzeae</taxon>
        <taxon>Oryzinae</taxon>
        <taxon>Oryza</taxon>
        <taxon>Oryza meyeriana</taxon>
    </lineage>
</organism>
<dbReference type="AlphaFoldDB" id="A0A6G1EES5"/>
<accession>A0A6G1EES5</accession>
<evidence type="ECO:0000256" key="1">
    <source>
        <dbReference type="SAM" id="MobiDB-lite"/>
    </source>
</evidence>
<proteinExistence type="predicted"/>
<feature type="compositionally biased region" description="Low complexity" evidence="1">
    <location>
        <begin position="28"/>
        <end position="55"/>
    </location>
</feature>
<reference evidence="2 3" key="1">
    <citation type="submission" date="2019-11" db="EMBL/GenBank/DDBJ databases">
        <title>Whole genome sequence of Oryza granulata.</title>
        <authorList>
            <person name="Li W."/>
        </authorList>
    </citation>
    <scope>NUCLEOTIDE SEQUENCE [LARGE SCALE GENOMIC DNA]</scope>
    <source>
        <strain evidence="3">cv. Menghai</strain>
        <tissue evidence="2">Leaf</tissue>
    </source>
</reference>
<evidence type="ECO:0000313" key="2">
    <source>
        <dbReference type="EMBL" id="KAF0923288.1"/>
    </source>
</evidence>
<feature type="region of interest" description="Disordered" evidence="1">
    <location>
        <begin position="1"/>
        <end position="84"/>
    </location>
</feature>
<dbReference type="EMBL" id="SPHZ02000003">
    <property type="protein sequence ID" value="KAF0923288.1"/>
    <property type="molecule type" value="Genomic_DNA"/>
</dbReference>
<protein>
    <submittedName>
        <fullName evidence="2">Uncharacterized protein</fullName>
    </submittedName>
</protein>